<dbReference type="KEGG" id="chya:V22_37750"/>
<sequence length="118" mass="12922">MVATVSEKSEFEQRIEKTIQGLRKRQTPPQVRAALIKEGVSPARADEIYEVARNRLSKQSRQQGAKLAEYAVYLLCGACLLCVPFGLTIPFTFALIGGLMLMGVGTLVWLTGVTAHDV</sequence>
<gene>
    <name evidence="2" type="ORF">V22_37750</name>
</gene>
<keyword evidence="1" id="KW-0472">Membrane</keyword>
<reference evidence="2 3" key="1">
    <citation type="submission" date="2019-02" db="EMBL/GenBank/DDBJ databases">
        <title>Deep-cultivation of Planctomycetes and their phenomic and genomic characterization uncovers novel biology.</title>
        <authorList>
            <person name="Wiegand S."/>
            <person name="Jogler M."/>
            <person name="Boedeker C."/>
            <person name="Pinto D."/>
            <person name="Vollmers J."/>
            <person name="Rivas-Marin E."/>
            <person name="Kohn T."/>
            <person name="Peeters S.H."/>
            <person name="Heuer A."/>
            <person name="Rast P."/>
            <person name="Oberbeckmann S."/>
            <person name="Bunk B."/>
            <person name="Jeske O."/>
            <person name="Meyerdierks A."/>
            <person name="Storesund J.E."/>
            <person name="Kallscheuer N."/>
            <person name="Luecker S."/>
            <person name="Lage O.M."/>
            <person name="Pohl T."/>
            <person name="Merkel B.J."/>
            <person name="Hornburger P."/>
            <person name="Mueller R.-W."/>
            <person name="Bruemmer F."/>
            <person name="Labrenz M."/>
            <person name="Spormann A.M."/>
            <person name="Op den Camp H."/>
            <person name="Overmann J."/>
            <person name="Amann R."/>
            <person name="Jetten M.S.M."/>
            <person name="Mascher T."/>
            <person name="Medema M.H."/>
            <person name="Devos D.P."/>
            <person name="Kaster A.-K."/>
            <person name="Ovreas L."/>
            <person name="Rohde M."/>
            <person name="Galperin M.Y."/>
            <person name="Jogler C."/>
        </authorList>
    </citation>
    <scope>NUCLEOTIDE SEQUENCE [LARGE SCALE GENOMIC DNA]</scope>
    <source>
        <strain evidence="2 3">V22</strain>
    </source>
</reference>
<name>A0A517TDR4_9PLAN</name>
<evidence type="ECO:0000313" key="3">
    <source>
        <dbReference type="Proteomes" id="UP000319976"/>
    </source>
</evidence>
<keyword evidence="3" id="KW-1185">Reference proteome</keyword>
<feature type="transmembrane region" description="Helical" evidence="1">
    <location>
        <begin position="93"/>
        <end position="115"/>
    </location>
</feature>
<evidence type="ECO:0000313" key="2">
    <source>
        <dbReference type="EMBL" id="QDT66507.1"/>
    </source>
</evidence>
<feature type="transmembrane region" description="Helical" evidence="1">
    <location>
        <begin position="67"/>
        <end position="87"/>
    </location>
</feature>
<organism evidence="2 3">
    <name type="scientific">Calycomorphotria hydatis</name>
    <dbReference type="NCBI Taxonomy" id="2528027"/>
    <lineage>
        <taxon>Bacteria</taxon>
        <taxon>Pseudomonadati</taxon>
        <taxon>Planctomycetota</taxon>
        <taxon>Planctomycetia</taxon>
        <taxon>Planctomycetales</taxon>
        <taxon>Planctomycetaceae</taxon>
        <taxon>Calycomorphotria</taxon>
    </lineage>
</organism>
<proteinExistence type="predicted"/>
<dbReference type="AlphaFoldDB" id="A0A517TDR4"/>
<evidence type="ECO:0000256" key="1">
    <source>
        <dbReference type="SAM" id="Phobius"/>
    </source>
</evidence>
<keyword evidence="1" id="KW-1133">Transmembrane helix</keyword>
<keyword evidence="1" id="KW-0812">Transmembrane</keyword>
<protein>
    <submittedName>
        <fullName evidence="2">Uncharacterized protein</fullName>
    </submittedName>
</protein>
<accession>A0A517TDR4</accession>
<dbReference type="EMBL" id="CP036316">
    <property type="protein sequence ID" value="QDT66507.1"/>
    <property type="molecule type" value="Genomic_DNA"/>
</dbReference>
<dbReference type="Proteomes" id="UP000319976">
    <property type="component" value="Chromosome"/>
</dbReference>